<dbReference type="Pfam" id="PF09587">
    <property type="entry name" value="PGA_cap"/>
    <property type="match status" value="1"/>
</dbReference>
<evidence type="ECO:0000313" key="3">
    <source>
        <dbReference type="EMBL" id="KPK67561.1"/>
    </source>
</evidence>
<comment type="similarity">
    <text evidence="1">Belongs to the CapA family.</text>
</comment>
<dbReference type="AlphaFoldDB" id="A0A0S8G434"/>
<evidence type="ECO:0000259" key="2">
    <source>
        <dbReference type="SMART" id="SM00854"/>
    </source>
</evidence>
<dbReference type="InterPro" id="IPR019079">
    <property type="entry name" value="Capsule_synth_CapA"/>
</dbReference>
<gene>
    <name evidence="3" type="ORF">AMJ87_13160</name>
</gene>
<reference evidence="3 4" key="1">
    <citation type="journal article" date="2015" name="Microbiome">
        <title>Genomic resolution of linkages in carbon, nitrogen, and sulfur cycling among widespread estuary sediment bacteria.</title>
        <authorList>
            <person name="Baker B.J."/>
            <person name="Lazar C.S."/>
            <person name="Teske A.P."/>
            <person name="Dick G.J."/>
        </authorList>
    </citation>
    <scope>NUCLEOTIDE SEQUENCE [LARGE SCALE GENOMIC DNA]</scope>
    <source>
        <strain evidence="3">SM23_60</strain>
    </source>
</reference>
<dbReference type="InterPro" id="IPR052169">
    <property type="entry name" value="CW_Biosynth-Accessory"/>
</dbReference>
<protein>
    <recommendedName>
        <fullName evidence="2">Capsule synthesis protein CapA domain-containing protein</fullName>
    </recommendedName>
</protein>
<dbReference type="EMBL" id="LJUO01000213">
    <property type="protein sequence ID" value="KPK67561.1"/>
    <property type="molecule type" value="Genomic_DNA"/>
</dbReference>
<comment type="caution">
    <text evidence="3">The sequence shown here is derived from an EMBL/GenBank/DDBJ whole genome shotgun (WGS) entry which is preliminary data.</text>
</comment>
<feature type="domain" description="Capsule synthesis protein CapA" evidence="2">
    <location>
        <begin position="1"/>
        <end position="157"/>
    </location>
</feature>
<evidence type="ECO:0000313" key="4">
    <source>
        <dbReference type="Proteomes" id="UP000051096"/>
    </source>
</evidence>
<evidence type="ECO:0000256" key="1">
    <source>
        <dbReference type="ARBA" id="ARBA00005662"/>
    </source>
</evidence>
<dbReference type="SUPFAM" id="SSF56300">
    <property type="entry name" value="Metallo-dependent phosphatases"/>
    <property type="match status" value="1"/>
</dbReference>
<dbReference type="PANTHER" id="PTHR33393:SF11">
    <property type="entry name" value="POLYGLUTAMINE SYNTHESIS ACCESSORY PROTEIN RV0574C-RELATED"/>
    <property type="match status" value="1"/>
</dbReference>
<sequence>LNLANNHMNDFGYDGITSTMEALEEVGIEYGGPYGQIGHFEFDSMSIAVVCFSTSPNTVSLFDIRAAQELVAREARTNDVVIVSLHGGGEGLSYLHTRDTFEYYLGAPRGNVVAFAHAVIDSGADFVWGHGPHVPRALELYKRRLIAYSLGNFYTWGFNVSDERGYAPILKITFDSFGAFVHGQIVSALQKPRQPLELDSLHRAATLMHRLTAEDFPETSLFITEQGAIRRIERALRYIELQ</sequence>
<proteinExistence type="inferred from homology"/>
<dbReference type="Proteomes" id="UP000051096">
    <property type="component" value="Unassembled WGS sequence"/>
</dbReference>
<accession>A0A0S8G434</accession>
<dbReference type="PANTHER" id="PTHR33393">
    <property type="entry name" value="POLYGLUTAMINE SYNTHESIS ACCESSORY PROTEIN RV0574C-RELATED"/>
    <property type="match status" value="1"/>
</dbReference>
<dbReference type="InterPro" id="IPR029052">
    <property type="entry name" value="Metallo-depent_PP-like"/>
</dbReference>
<feature type="non-terminal residue" evidence="3">
    <location>
        <position position="1"/>
    </location>
</feature>
<organism evidence="3 4">
    <name type="scientific">candidate division WOR_3 bacterium SM23_60</name>
    <dbReference type="NCBI Taxonomy" id="1703780"/>
    <lineage>
        <taxon>Bacteria</taxon>
        <taxon>Bacteria division WOR-3</taxon>
    </lineage>
</organism>
<name>A0A0S8G434_UNCW3</name>
<dbReference type="SMART" id="SM00854">
    <property type="entry name" value="PGA_cap"/>
    <property type="match status" value="1"/>
</dbReference>